<evidence type="ECO:0000313" key="2">
    <source>
        <dbReference type="EMBL" id="CAB4683490.1"/>
    </source>
</evidence>
<sequence>MNNPEALAAAVSGEDAAIYAYGVIGALLNAGPRRRALEALRAHQSWRERIAQLMPGDTAPTPAIAYDFPMQVIDAGAAIALAQLVENRLVVVYADLAATCEGERRADAVLAASECATRAVVWGAPSQAFPHDTTST</sequence>
<name>A0A6J6NA98_9ZZZZ</name>
<evidence type="ECO:0000313" key="6">
    <source>
        <dbReference type="EMBL" id="CAB5004758.1"/>
    </source>
</evidence>
<dbReference type="AlphaFoldDB" id="A0A6J6NA98"/>
<gene>
    <name evidence="2" type="ORF">UFOPK2310_01383</name>
    <name evidence="3" type="ORF">UFOPK2625_00329</name>
    <name evidence="4" type="ORF">UFOPK2809_00170</name>
    <name evidence="5" type="ORF">UFOPK3425_00571</name>
    <name evidence="6" type="ORF">UFOPK4092_00039</name>
</gene>
<dbReference type="EMBL" id="CAEZWW010000203">
    <property type="protein sequence ID" value="CAB4683490.1"/>
    <property type="molecule type" value="Genomic_DNA"/>
</dbReference>
<dbReference type="Pfam" id="PF14530">
    <property type="entry name" value="DUF4439"/>
    <property type="match status" value="1"/>
</dbReference>
<reference evidence="2" key="1">
    <citation type="submission" date="2020-05" db="EMBL/GenBank/DDBJ databases">
        <authorList>
            <person name="Chiriac C."/>
            <person name="Salcher M."/>
            <person name="Ghai R."/>
            <person name="Kavagutti S V."/>
        </authorList>
    </citation>
    <scope>NUCLEOTIDE SEQUENCE</scope>
</reference>
<dbReference type="CDD" id="cd00657">
    <property type="entry name" value="Ferritin_like"/>
    <property type="match status" value="1"/>
</dbReference>
<dbReference type="SUPFAM" id="SSF47240">
    <property type="entry name" value="Ferritin-like"/>
    <property type="match status" value="1"/>
</dbReference>
<accession>A0A6J6NA98</accession>
<protein>
    <submittedName>
        <fullName evidence="2">Unannotated protein</fullName>
    </submittedName>
</protein>
<organism evidence="2">
    <name type="scientific">freshwater metagenome</name>
    <dbReference type="NCBI Taxonomy" id="449393"/>
    <lineage>
        <taxon>unclassified sequences</taxon>
        <taxon>metagenomes</taxon>
        <taxon>ecological metagenomes</taxon>
    </lineage>
</organism>
<feature type="domain" description="DUF4439" evidence="1">
    <location>
        <begin position="6"/>
        <end position="130"/>
    </location>
</feature>
<dbReference type="EMBL" id="CAEZZA010000012">
    <property type="protein sequence ID" value="CAB4738193.1"/>
    <property type="molecule type" value="Genomic_DNA"/>
</dbReference>
<evidence type="ECO:0000259" key="1">
    <source>
        <dbReference type="Pfam" id="PF14530"/>
    </source>
</evidence>
<evidence type="ECO:0000313" key="3">
    <source>
        <dbReference type="EMBL" id="CAB4697491.1"/>
    </source>
</evidence>
<proteinExistence type="predicted"/>
<dbReference type="InterPro" id="IPR029447">
    <property type="entry name" value="DUF4439"/>
</dbReference>
<evidence type="ECO:0000313" key="5">
    <source>
        <dbReference type="EMBL" id="CAB4869733.1"/>
    </source>
</evidence>
<evidence type="ECO:0000313" key="4">
    <source>
        <dbReference type="EMBL" id="CAB4738193.1"/>
    </source>
</evidence>
<dbReference type="InterPro" id="IPR009078">
    <property type="entry name" value="Ferritin-like_SF"/>
</dbReference>
<dbReference type="EMBL" id="CAFBLV010000089">
    <property type="protein sequence ID" value="CAB4869733.1"/>
    <property type="molecule type" value="Genomic_DNA"/>
</dbReference>
<dbReference type="EMBL" id="CAEZXZ010000031">
    <property type="protein sequence ID" value="CAB4697491.1"/>
    <property type="molecule type" value="Genomic_DNA"/>
</dbReference>
<dbReference type="Gene3D" id="1.20.1260.10">
    <property type="match status" value="1"/>
</dbReference>
<dbReference type="InterPro" id="IPR012347">
    <property type="entry name" value="Ferritin-like"/>
</dbReference>
<dbReference type="EMBL" id="CAFBPJ010000002">
    <property type="protein sequence ID" value="CAB5004758.1"/>
    <property type="molecule type" value="Genomic_DNA"/>
</dbReference>